<dbReference type="Gene3D" id="3.40.220.10">
    <property type="entry name" value="Leucine Aminopeptidase, subunit E, domain 1"/>
    <property type="match status" value="1"/>
</dbReference>
<reference evidence="2" key="1">
    <citation type="journal article" date="2020" name="Mol. Plant Microbe Interact.">
        <title>Genome Sequence of the Biocontrol Agent Coniothyrium minitans strain Conio (IMI 134523).</title>
        <authorList>
            <person name="Patel D."/>
            <person name="Shittu T.A."/>
            <person name="Baroncelli R."/>
            <person name="Muthumeenakshi S."/>
            <person name="Osborne T.H."/>
            <person name="Janganan T.K."/>
            <person name="Sreenivasaprasad S."/>
        </authorList>
    </citation>
    <scope>NUCLEOTIDE SEQUENCE</scope>
    <source>
        <strain evidence="2">Conio</strain>
    </source>
</reference>
<dbReference type="EMBL" id="WJXW01000008">
    <property type="protein sequence ID" value="KAF9734127.1"/>
    <property type="molecule type" value="Genomic_DNA"/>
</dbReference>
<dbReference type="Proteomes" id="UP000756921">
    <property type="component" value="Unassembled WGS sequence"/>
</dbReference>
<dbReference type="SUPFAM" id="SSF52949">
    <property type="entry name" value="Macro domain-like"/>
    <property type="match status" value="1"/>
</dbReference>
<protein>
    <submittedName>
        <fullName evidence="2">Macro domain-containing protein</fullName>
    </submittedName>
</protein>
<keyword evidence="3" id="KW-1185">Reference proteome</keyword>
<dbReference type="InterPro" id="IPR002589">
    <property type="entry name" value="Macro_dom"/>
</dbReference>
<sequence>MNAICENITEMIKLAKTKENLGMPSHKILWVDYNDHMYTYQVLNIVELVEITQEFAQHLNDVLERDVAGILLAKDTSATPSACFNEIVCLTKEDITKIEVDILVRSTDKEFSGIGRLDRTVFLVGGLELQQECAKHAPCKEGEVVLTRGYALPAKQVLHAIPPAIYKTDTLQVLRQMYRKIIHMASYLEARSIAISTLGTGILKYPRTNSATIALREIKEFLRFGESNKQSNSIKKIVLIVFSSNNEFIYKSLLPAYFPPNALSIDDREHIRRSGSAKQSASNARPLEPTKEDTLIVFESHARGCPTCRNIPELYSEGRDFCDDGYRFAAQGLQHLHMRADQSVHQLRTVEDFPQEMDIPVVFPLSLELL</sequence>
<gene>
    <name evidence="2" type="ORF">PMIN01_08470</name>
</gene>
<evidence type="ECO:0000313" key="3">
    <source>
        <dbReference type="Proteomes" id="UP000756921"/>
    </source>
</evidence>
<comment type="caution">
    <text evidence="2">The sequence shown here is derived from an EMBL/GenBank/DDBJ whole genome shotgun (WGS) entry which is preliminary data.</text>
</comment>
<accession>A0A9P6GEH4</accession>
<dbReference type="Pfam" id="PF01661">
    <property type="entry name" value="Macro"/>
    <property type="match status" value="1"/>
</dbReference>
<proteinExistence type="predicted"/>
<dbReference type="PANTHER" id="PTHR11106">
    <property type="entry name" value="GANGLIOSIDE INDUCED DIFFERENTIATION ASSOCIATED PROTEIN 2-RELATED"/>
    <property type="match status" value="1"/>
</dbReference>
<dbReference type="SMART" id="SM00506">
    <property type="entry name" value="A1pp"/>
    <property type="match status" value="1"/>
</dbReference>
<feature type="domain" description="Macro" evidence="1">
    <location>
        <begin position="75"/>
        <end position="258"/>
    </location>
</feature>
<dbReference type="PANTHER" id="PTHR11106:SF27">
    <property type="entry name" value="MACRO DOMAIN-CONTAINING PROTEIN"/>
    <property type="match status" value="1"/>
</dbReference>
<dbReference type="PROSITE" id="PS51154">
    <property type="entry name" value="MACRO"/>
    <property type="match status" value="1"/>
</dbReference>
<dbReference type="AlphaFoldDB" id="A0A9P6GEH4"/>
<dbReference type="OrthoDB" id="6133115at2759"/>
<dbReference type="InterPro" id="IPR043472">
    <property type="entry name" value="Macro_dom-like"/>
</dbReference>
<evidence type="ECO:0000313" key="2">
    <source>
        <dbReference type="EMBL" id="KAF9734127.1"/>
    </source>
</evidence>
<evidence type="ECO:0000259" key="1">
    <source>
        <dbReference type="PROSITE" id="PS51154"/>
    </source>
</evidence>
<name>A0A9P6GEH4_9PLEO</name>
<organism evidence="2 3">
    <name type="scientific">Paraphaeosphaeria minitans</name>
    <dbReference type="NCBI Taxonomy" id="565426"/>
    <lineage>
        <taxon>Eukaryota</taxon>
        <taxon>Fungi</taxon>
        <taxon>Dikarya</taxon>
        <taxon>Ascomycota</taxon>
        <taxon>Pezizomycotina</taxon>
        <taxon>Dothideomycetes</taxon>
        <taxon>Pleosporomycetidae</taxon>
        <taxon>Pleosporales</taxon>
        <taxon>Massarineae</taxon>
        <taxon>Didymosphaeriaceae</taxon>
        <taxon>Paraphaeosphaeria</taxon>
    </lineage>
</organism>